<dbReference type="EMBL" id="DMUP01000120">
    <property type="protein sequence ID" value="HAR56196.1"/>
    <property type="molecule type" value="Genomic_DNA"/>
</dbReference>
<name>A0A348WNT4_9GAMM</name>
<organism evidence="1 2">
    <name type="scientific">Idiomarina baltica</name>
    <dbReference type="NCBI Taxonomy" id="190892"/>
    <lineage>
        <taxon>Bacteria</taxon>
        <taxon>Pseudomonadati</taxon>
        <taxon>Pseudomonadota</taxon>
        <taxon>Gammaproteobacteria</taxon>
        <taxon>Alteromonadales</taxon>
        <taxon>Idiomarinaceae</taxon>
        <taxon>Idiomarina</taxon>
    </lineage>
</organism>
<proteinExistence type="predicted"/>
<reference evidence="1 2" key="1">
    <citation type="journal article" date="2018" name="Nat. Biotechnol.">
        <title>A standardized bacterial taxonomy based on genome phylogeny substantially revises the tree of life.</title>
        <authorList>
            <person name="Parks D.H."/>
            <person name="Chuvochina M."/>
            <person name="Waite D.W."/>
            <person name="Rinke C."/>
            <person name="Skarshewski A."/>
            <person name="Chaumeil P.A."/>
            <person name="Hugenholtz P."/>
        </authorList>
    </citation>
    <scope>NUCLEOTIDE SEQUENCE [LARGE SCALE GENOMIC DNA]</scope>
    <source>
        <strain evidence="1">UBA9360</strain>
    </source>
</reference>
<dbReference type="AlphaFoldDB" id="A0A348WNT4"/>
<dbReference type="Proteomes" id="UP000262878">
    <property type="component" value="Unassembled WGS sequence"/>
</dbReference>
<evidence type="ECO:0000313" key="2">
    <source>
        <dbReference type="Proteomes" id="UP000262878"/>
    </source>
</evidence>
<sequence>MITETDGYVELIHYLTEQLPLFEQRKLPAGSANYTLRDVLEEQLSQHMMALFEQNDIDQDTRLDMVREADAIMYDLEEILSSVLNNHPSEQQEACIIEFVGLVKNLFDQRLNTKG</sequence>
<comment type="caution">
    <text evidence="1">The sequence shown here is derived from an EMBL/GenBank/DDBJ whole genome shotgun (WGS) entry which is preliminary data.</text>
</comment>
<dbReference type="STRING" id="314276.OS145_08307"/>
<accession>A0A348WNT4</accession>
<evidence type="ECO:0000313" key="1">
    <source>
        <dbReference type="EMBL" id="HAR56196.1"/>
    </source>
</evidence>
<dbReference type="Pfam" id="PF12290">
    <property type="entry name" value="DUF3802"/>
    <property type="match status" value="1"/>
</dbReference>
<dbReference type="InterPro" id="IPR020979">
    <property type="entry name" value="Uncharacterised_A0KLC6"/>
</dbReference>
<protein>
    <submittedName>
        <fullName evidence="1">DUF3802 domain-containing protein</fullName>
    </submittedName>
</protein>
<gene>
    <name evidence="1" type="ORF">DCR58_05340</name>
</gene>